<dbReference type="CDD" id="cd17546">
    <property type="entry name" value="REC_hyHK_CKI1_RcsC-like"/>
    <property type="match status" value="1"/>
</dbReference>
<keyword evidence="6" id="KW-0812">Transmembrane</keyword>
<feature type="transmembrane region" description="Helical" evidence="6">
    <location>
        <begin position="6"/>
        <end position="28"/>
    </location>
</feature>
<gene>
    <name evidence="10" type="ORF">NWE54_23260</name>
</gene>
<dbReference type="Gene3D" id="3.30.450.20">
    <property type="entry name" value="PAS domain"/>
    <property type="match status" value="1"/>
</dbReference>
<dbReference type="FunFam" id="3.30.565.10:FF:000010">
    <property type="entry name" value="Sensor histidine kinase RcsC"/>
    <property type="match status" value="1"/>
</dbReference>
<dbReference type="Pfam" id="PF02518">
    <property type="entry name" value="HATPase_c"/>
    <property type="match status" value="1"/>
</dbReference>
<dbReference type="Gene3D" id="3.40.50.2300">
    <property type="match status" value="2"/>
</dbReference>
<accession>A0A9E8CK79</accession>
<dbReference type="InterPro" id="IPR035965">
    <property type="entry name" value="PAS-like_dom_sf"/>
</dbReference>
<sequence>MASSIWSWLALAFAALLLPTAGTVLLLLRQRGGLRRQVASLAHDVEALNDRLWNLADSEERYRSLIEAQGDLIVRRDGVRIVYANRAYAALFGAGEQDLVGSEMLLPQLASRPIVLLEDGARSFDECLATYEGERWISWVETAVPGSDGRTLIQRVGRDISARIAGEDALVEARARAEAANEAKSRFLATVSHEFRTPLNGILGMADLLTDTGPDAEQATYVAALRTSGEALLALVDDILDFAKVEAGRLELVAEPFDMVQLVETVAELMAPRAQSKGIELAAHIAPDLPARLVGDRDRLRQILLNLVGNAVKFTEAGGVGLSLARAADRLEITVADTGPGIPADRLETIFGEFEQLDHGAVAGQAGTGLGLAIVRRLARLMGGEVFAESRLGEGATFRVTLPLLAAFDAPESQIPHWPQHHVLLVSPAPFAARFLAETIRPTGATVSIAGTVEAARAKLGAQSTITAVLVDHALGDMPAKELAEAVAVSGIGDCLILLSPHARRQFGSPREAGFSGFLIKPVRTRSLYERLGSRLQPGPSAAGGPAARAATLVRQPGAGLTVLVAEDNEINALLATRTLERFGCTAIWARDGREALRRVEASFAGAAPPLALALLDVRMPMMTGLDCARAIRSLEKRLGRAAILPLVAVTANVAAADKAAAIAAGMDDCLAKPLEREALLRWLERLSRGSAGSLTA</sequence>
<keyword evidence="4" id="KW-0902">Two-component regulatory system</keyword>
<dbReference type="CDD" id="cd16922">
    <property type="entry name" value="HATPase_EvgS-ArcB-TorS-like"/>
    <property type="match status" value="1"/>
</dbReference>
<feature type="modified residue" description="4-aspartylphosphate" evidence="5">
    <location>
        <position position="617"/>
    </location>
</feature>
<dbReference type="InterPro" id="IPR003594">
    <property type="entry name" value="HATPase_dom"/>
</dbReference>
<dbReference type="SMART" id="SM00448">
    <property type="entry name" value="REC"/>
    <property type="match status" value="2"/>
</dbReference>
<dbReference type="NCBIfam" id="TIGR00229">
    <property type="entry name" value="sensory_box"/>
    <property type="match status" value="1"/>
</dbReference>
<evidence type="ECO:0000256" key="4">
    <source>
        <dbReference type="ARBA" id="ARBA00023012"/>
    </source>
</evidence>
<dbReference type="SUPFAM" id="SSF55874">
    <property type="entry name" value="ATPase domain of HSP90 chaperone/DNA topoisomerase II/histidine kinase"/>
    <property type="match status" value="1"/>
</dbReference>
<dbReference type="InterPro" id="IPR003661">
    <property type="entry name" value="HisK_dim/P_dom"/>
</dbReference>
<feature type="domain" description="Response regulatory" evidence="8">
    <location>
        <begin position="562"/>
        <end position="688"/>
    </location>
</feature>
<dbReference type="InterPro" id="IPR005467">
    <property type="entry name" value="His_kinase_dom"/>
</dbReference>
<dbReference type="Pfam" id="PF00512">
    <property type="entry name" value="HisKA"/>
    <property type="match status" value="1"/>
</dbReference>
<dbReference type="AlphaFoldDB" id="A0A9E8CK79"/>
<dbReference type="Pfam" id="PF00072">
    <property type="entry name" value="Response_reg"/>
    <property type="match status" value="1"/>
</dbReference>
<dbReference type="PROSITE" id="PS50112">
    <property type="entry name" value="PAS"/>
    <property type="match status" value="1"/>
</dbReference>
<dbReference type="EMBL" id="CP102774">
    <property type="protein sequence ID" value="UZF86652.1"/>
    <property type="molecule type" value="Genomic_DNA"/>
</dbReference>
<dbReference type="InterPro" id="IPR001789">
    <property type="entry name" value="Sig_transdc_resp-reg_receiver"/>
</dbReference>
<organism evidence="10">
    <name type="scientific">Bosea sp. NBC_00436</name>
    <dbReference type="NCBI Taxonomy" id="2969620"/>
    <lineage>
        <taxon>Bacteria</taxon>
        <taxon>Pseudomonadati</taxon>
        <taxon>Pseudomonadota</taxon>
        <taxon>Alphaproteobacteria</taxon>
        <taxon>Hyphomicrobiales</taxon>
        <taxon>Boseaceae</taxon>
        <taxon>Bosea</taxon>
    </lineage>
</organism>
<dbReference type="PANTHER" id="PTHR45339">
    <property type="entry name" value="HYBRID SIGNAL TRANSDUCTION HISTIDINE KINASE J"/>
    <property type="match status" value="1"/>
</dbReference>
<dbReference type="Pfam" id="PF13188">
    <property type="entry name" value="PAS_8"/>
    <property type="match status" value="1"/>
</dbReference>
<feature type="domain" description="Response regulatory" evidence="8">
    <location>
        <begin position="422"/>
        <end position="536"/>
    </location>
</feature>
<dbReference type="GO" id="GO:0005524">
    <property type="term" value="F:ATP binding"/>
    <property type="evidence" value="ECO:0007669"/>
    <property type="project" value="UniProtKB-KW"/>
</dbReference>
<dbReference type="CDD" id="cd00082">
    <property type="entry name" value="HisKA"/>
    <property type="match status" value="1"/>
</dbReference>
<dbReference type="InterPro" id="IPR004358">
    <property type="entry name" value="Sig_transdc_His_kin-like_C"/>
</dbReference>
<protein>
    <recommendedName>
        <fullName evidence="2">histidine kinase</fullName>
        <ecNumber evidence="2">2.7.13.3</ecNumber>
    </recommendedName>
</protein>
<feature type="domain" description="Histidine kinase" evidence="7">
    <location>
        <begin position="190"/>
        <end position="406"/>
    </location>
</feature>
<proteinExistence type="predicted"/>
<evidence type="ECO:0000256" key="6">
    <source>
        <dbReference type="SAM" id="Phobius"/>
    </source>
</evidence>
<dbReference type="EC" id="2.7.13.3" evidence="2"/>
<dbReference type="PROSITE" id="PS50110">
    <property type="entry name" value="RESPONSE_REGULATORY"/>
    <property type="match status" value="2"/>
</dbReference>
<evidence type="ECO:0000256" key="3">
    <source>
        <dbReference type="ARBA" id="ARBA00022553"/>
    </source>
</evidence>
<reference evidence="10" key="1">
    <citation type="submission" date="2022-08" db="EMBL/GenBank/DDBJ databases">
        <title>Complete Genome Sequences of 2 Bosea sp. soil isolates.</title>
        <authorList>
            <person name="Alvarez Arevalo M."/>
            <person name="Sterndorff E.B."/>
            <person name="Faurdal D."/>
            <person name="Joergensen T.S."/>
            <person name="Weber T."/>
        </authorList>
    </citation>
    <scope>NUCLEOTIDE SEQUENCE</scope>
    <source>
        <strain evidence="10">NBC_00436</strain>
    </source>
</reference>
<keyword evidence="10" id="KW-0067">ATP-binding</keyword>
<dbReference type="InterPro" id="IPR036097">
    <property type="entry name" value="HisK_dim/P_sf"/>
</dbReference>
<dbReference type="PROSITE" id="PS50109">
    <property type="entry name" value="HIS_KIN"/>
    <property type="match status" value="1"/>
</dbReference>
<dbReference type="GO" id="GO:0000155">
    <property type="term" value="F:phosphorelay sensor kinase activity"/>
    <property type="evidence" value="ECO:0007669"/>
    <property type="project" value="InterPro"/>
</dbReference>
<name>A0A9E8CK79_9HYPH</name>
<evidence type="ECO:0000259" key="7">
    <source>
        <dbReference type="PROSITE" id="PS50109"/>
    </source>
</evidence>
<evidence type="ECO:0000313" key="10">
    <source>
        <dbReference type="EMBL" id="UZF86652.1"/>
    </source>
</evidence>
<dbReference type="SUPFAM" id="SSF52172">
    <property type="entry name" value="CheY-like"/>
    <property type="match status" value="2"/>
</dbReference>
<dbReference type="SUPFAM" id="SSF55785">
    <property type="entry name" value="PYP-like sensor domain (PAS domain)"/>
    <property type="match status" value="1"/>
</dbReference>
<keyword evidence="10" id="KW-0547">Nucleotide-binding</keyword>
<dbReference type="InterPro" id="IPR011006">
    <property type="entry name" value="CheY-like_superfamily"/>
</dbReference>
<feature type="modified residue" description="4-aspartylphosphate" evidence="5">
    <location>
        <position position="472"/>
    </location>
</feature>
<dbReference type="SUPFAM" id="SSF47384">
    <property type="entry name" value="Homodimeric domain of signal transducing histidine kinase"/>
    <property type="match status" value="1"/>
</dbReference>
<keyword evidence="6" id="KW-1133">Transmembrane helix</keyword>
<dbReference type="InterPro" id="IPR036890">
    <property type="entry name" value="HATPase_C_sf"/>
</dbReference>
<evidence type="ECO:0000256" key="1">
    <source>
        <dbReference type="ARBA" id="ARBA00000085"/>
    </source>
</evidence>
<evidence type="ECO:0000256" key="5">
    <source>
        <dbReference type="PROSITE-ProRule" id="PRU00169"/>
    </source>
</evidence>
<evidence type="ECO:0000259" key="9">
    <source>
        <dbReference type="PROSITE" id="PS50112"/>
    </source>
</evidence>
<keyword evidence="6" id="KW-0472">Membrane</keyword>
<dbReference type="PRINTS" id="PR00344">
    <property type="entry name" value="BCTRLSENSOR"/>
</dbReference>
<comment type="catalytic activity">
    <reaction evidence="1">
        <text>ATP + protein L-histidine = ADP + protein N-phospho-L-histidine.</text>
        <dbReference type="EC" id="2.7.13.3"/>
    </reaction>
</comment>
<dbReference type="Gene3D" id="3.30.565.10">
    <property type="entry name" value="Histidine kinase-like ATPase, C-terminal domain"/>
    <property type="match status" value="1"/>
</dbReference>
<dbReference type="PANTHER" id="PTHR45339:SF1">
    <property type="entry name" value="HYBRID SIGNAL TRANSDUCTION HISTIDINE KINASE J"/>
    <property type="match status" value="1"/>
</dbReference>
<feature type="domain" description="PAS" evidence="9">
    <location>
        <begin position="58"/>
        <end position="106"/>
    </location>
</feature>
<dbReference type="InterPro" id="IPR000014">
    <property type="entry name" value="PAS"/>
</dbReference>
<keyword evidence="3 5" id="KW-0597">Phosphoprotein</keyword>
<dbReference type="SMART" id="SM00388">
    <property type="entry name" value="HisKA"/>
    <property type="match status" value="1"/>
</dbReference>
<dbReference type="SMART" id="SM00387">
    <property type="entry name" value="HATPase_c"/>
    <property type="match status" value="1"/>
</dbReference>
<evidence type="ECO:0000256" key="2">
    <source>
        <dbReference type="ARBA" id="ARBA00012438"/>
    </source>
</evidence>
<evidence type="ECO:0000259" key="8">
    <source>
        <dbReference type="PROSITE" id="PS50110"/>
    </source>
</evidence>
<dbReference type="Gene3D" id="1.10.287.130">
    <property type="match status" value="1"/>
</dbReference>